<accession>A0A0C5WXT4</accession>
<keyword evidence="2" id="KW-1185">Reference proteome</keyword>
<dbReference type="STRING" id="2045.KR76_04085"/>
<dbReference type="EMBL" id="CP009896">
    <property type="protein sequence ID" value="AJR18108.1"/>
    <property type="molecule type" value="Genomic_DNA"/>
</dbReference>
<proteinExistence type="predicted"/>
<organism evidence="1 2">
    <name type="scientific">Nocardioides simplex</name>
    <name type="common">Arthrobacter simplex</name>
    <dbReference type="NCBI Taxonomy" id="2045"/>
    <lineage>
        <taxon>Bacteria</taxon>
        <taxon>Bacillati</taxon>
        <taxon>Actinomycetota</taxon>
        <taxon>Actinomycetes</taxon>
        <taxon>Propionibacteriales</taxon>
        <taxon>Nocardioidaceae</taxon>
        <taxon>Pimelobacter</taxon>
    </lineage>
</organism>
<dbReference type="GeneID" id="96608144"/>
<protein>
    <submittedName>
        <fullName evidence="1">Uncharacterized protein</fullName>
    </submittedName>
</protein>
<dbReference type="OrthoDB" id="3987726at2"/>
<name>A0A0C5WXT4_NOCSI</name>
<dbReference type="Pfam" id="PF25209">
    <property type="entry name" value="Phage_capsid_4"/>
    <property type="match status" value="1"/>
</dbReference>
<dbReference type="AlphaFoldDB" id="A0A0C5WXT4"/>
<dbReference type="RefSeq" id="WP_052138217.1">
    <property type="nucleotide sequence ID" value="NZ_BJMC01000029.1"/>
</dbReference>
<dbReference type="Proteomes" id="UP000030300">
    <property type="component" value="Chromosome"/>
</dbReference>
<dbReference type="KEGG" id="psim:KR76_04085"/>
<dbReference type="HOGENOM" id="CLU_053841_0_0_11"/>
<reference evidence="1 2" key="1">
    <citation type="journal article" date="2015" name="Genome Announc.">
        <title>Complete Genome Sequence of Steroid-Transforming Nocardioides simplex VKM Ac-2033D.</title>
        <authorList>
            <person name="Shtratnikova V.Y."/>
            <person name="Schelkunov M.I."/>
            <person name="Pekov Y.A."/>
            <person name="Fokina V.V."/>
            <person name="Logacheva M.D."/>
            <person name="Sokolov S.L."/>
            <person name="Bragin E.Y."/>
            <person name="Ashapkin V.V."/>
            <person name="Donova M.V."/>
        </authorList>
    </citation>
    <scope>NUCLEOTIDE SEQUENCE [LARGE SCALE GENOMIC DNA]</scope>
    <source>
        <strain evidence="1 2">VKM Ac-2033D</strain>
    </source>
</reference>
<sequence length="304" mass="32657">MANTFIKATQVVQMARLLLQREIVLPRLVWSDFTKQQFQYAANDTVSMVVPAQFDARTRVLRSTTALTADDLTETKVDVTLDTHVYKLLNITDEQLTLDIRDFGVQVLQPQMRSVAEGLEDVIATELAAATPAATVDFAEGTNDPYKVVLAARKKLNDLNVPRANRVLVVGSSVELALLEDDRISKAQNSGDAIASDALREASLPRIGGFTIVGSNALGEDEAYAFHQTAIAFGAFAPAIPTGAADGSQVSEEGIGLRYLRDYNPTNSTGPVDRSLVDAFAGATSVEQGGSNKRLVAINFTPAV</sequence>
<evidence type="ECO:0000313" key="1">
    <source>
        <dbReference type="EMBL" id="AJR18108.1"/>
    </source>
</evidence>
<gene>
    <name evidence="1" type="ORF">KR76_04085</name>
</gene>
<evidence type="ECO:0000313" key="2">
    <source>
        <dbReference type="Proteomes" id="UP000030300"/>
    </source>
</evidence>